<dbReference type="Proteomes" id="UP000822688">
    <property type="component" value="Chromosome 2"/>
</dbReference>
<feature type="chain" id="PRO_5035757297" description="Secreted protein" evidence="1">
    <location>
        <begin position="26"/>
        <end position="71"/>
    </location>
</feature>
<feature type="signal peptide" evidence="1">
    <location>
        <begin position="1"/>
        <end position="25"/>
    </location>
</feature>
<evidence type="ECO:0000256" key="1">
    <source>
        <dbReference type="SAM" id="SignalP"/>
    </source>
</evidence>
<keyword evidence="3" id="KW-1185">Reference proteome</keyword>
<dbReference type="AlphaFoldDB" id="A0A8T0IWA5"/>
<gene>
    <name evidence="2" type="ORF">KC19_2G105200</name>
</gene>
<keyword evidence="1" id="KW-0732">Signal</keyword>
<dbReference type="EMBL" id="CM026422">
    <property type="protein sequence ID" value="KAG0586633.1"/>
    <property type="molecule type" value="Genomic_DNA"/>
</dbReference>
<evidence type="ECO:0000313" key="3">
    <source>
        <dbReference type="Proteomes" id="UP000822688"/>
    </source>
</evidence>
<evidence type="ECO:0008006" key="4">
    <source>
        <dbReference type="Google" id="ProtNLM"/>
    </source>
</evidence>
<comment type="caution">
    <text evidence="2">The sequence shown here is derived from an EMBL/GenBank/DDBJ whole genome shotgun (WGS) entry which is preliminary data.</text>
</comment>
<proteinExistence type="predicted"/>
<organism evidence="2 3">
    <name type="scientific">Ceratodon purpureus</name>
    <name type="common">Fire moss</name>
    <name type="synonym">Dicranum purpureum</name>
    <dbReference type="NCBI Taxonomy" id="3225"/>
    <lineage>
        <taxon>Eukaryota</taxon>
        <taxon>Viridiplantae</taxon>
        <taxon>Streptophyta</taxon>
        <taxon>Embryophyta</taxon>
        <taxon>Bryophyta</taxon>
        <taxon>Bryophytina</taxon>
        <taxon>Bryopsida</taxon>
        <taxon>Dicranidae</taxon>
        <taxon>Pseudoditrichales</taxon>
        <taxon>Ditrichaceae</taxon>
        <taxon>Ceratodon</taxon>
    </lineage>
</organism>
<evidence type="ECO:0000313" key="2">
    <source>
        <dbReference type="EMBL" id="KAG0586633.1"/>
    </source>
</evidence>
<protein>
    <recommendedName>
        <fullName evidence="4">Secreted protein</fullName>
    </recommendedName>
</protein>
<reference evidence="2" key="1">
    <citation type="submission" date="2020-06" db="EMBL/GenBank/DDBJ databases">
        <title>WGS assembly of Ceratodon purpureus strain R40.</title>
        <authorList>
            <person name="Carey S.B."/>
            <person name="Jenkins J."/>
            <person name="Shu S."/>
            <person name="Lovell J.T."/>
            <person name="Sreedasyam A."/>
            <person name="Maumus F."/>
            <person name="Tiley G.P."/>
            <person name="Fernandez-Pozo N."/>
            <person name="Barry K."/>
            <person name="Chen C."/>
            <person name="Wang M."/>
            <person name="Lipzen A."/>
            <person name="Daum C."/>
            <person name="Saski C.A."/>
            <person name="Payton A.C."/>
            <person name="Mcbreen J.C."/>
            <person name="Conrad R.E."/>
            <person name="Kollar L.M."/>
            <person name="Olsson S."/>
            <person name="Huttunen S."/>
            <person name="Landis J.B."/>
            <person name="Wickett N.J."/>
            <person name="Johnson M.G."/>
            <person name="Rensing S.A."/>
            <person name="Grimwood J."/>
            <person name="Schmutz J."/>
            <person name="Mcdaniel S.F."/>
        </authorList>
    </citation>
    <scope>NUCLEOTIDE SEQUENCE</scope>
    <source>
        <strain evidence="2">R40</strain>
    </source>
</reference>
<sequence>MGARHCTLAHFVCCCCLFVKLGTTALQCAILPHIHPSMAIFALRSIVVFTRRTEFIRIFTLTPDRLRRTSE</sequence>
<name>A0A8T0IWA5_CERPU</name>
<accession>A0A8T0IWA5</accession>